<keyword evidence="6" id="KW-0227">DNA damage</keyword>
<name>X6NZN7_RETFI</name>
<comment type="cofactor">
    <cofactor evidence="2">
        <name>Mg(2+)</name>
        <dbReference type="ChEBI" id="CHEBI:18420"/>
    </cofactor>
</comment>
<evidence type="ECO:0000256" key="5">
    <source>
        <dbReference type="ARBA" id="ARBA00022723"/>
    </source>
</evidence>
<evidence type="ECO:0000256" key="10">
    <source>
        <dbReference type="ARBA" id="ARBA00023242"/>
    </source>
</evidence>
<evidence type="ECO:0000256" key="7">
    <source>
        <dbReference type="ARBA" id="ARBA00022801"/>
    </source>
</evidence>
<dbReference type="GO" id="GO:0003697">
    <property type="term" value="F:single-stranded DNA binding"/>
    <property type="evidence" value="ECO:0007669"/>
    <property type="project" value="TreeGrafter"/>
</dbReference>
<keyword evidence="9" id="KW-0234">DNA repair</keyword>
<organism evidence="12 13">
    <name type="scientific">Reticulomyxa filosa</name>
    <dbReference type="NCBI Taxonomy" id="46433"/>
    <lineage>
        <taxon>Eukaryota</taxon>
        <taxon>Sar</taxon>
        <taxon>Rhizaria</taxon>
        <taxon>Retaria</taxon>
        <taxon>Foraminifera</taxon>
        <taxon>Monothalamids</taxon>
        <taxon>Reticulomyxidae</taxon>
        <taxon>Reticulomyxa</taxon>
    </lineage>
</organism>
<dbReference type="PANTHER" id="PTHR15822">
    <property type="entry name" value="TRAF AND TNF RECEPTOR-ASSOCIATED PROTEIN"/>
    <property type="match status" value="1"/>
</dbReference>
<proteinExistence type="predicted"/>
<protein>
    <recommendedName>
        <fullName evidence="11">Endonuclease/exonuclease/phosphatase domain-containing protein</fullName>
    </recommendedName>
</protein>
<dbReference type="Gene3D" id="3.60.10.10">
    <property type="entry name" value="Endonuclease/exonuclease/phosphatase"/>
    <property type="match status" value="1"/>
</dbReference>
<comment type="subcellular location">
    <subcellularLocation>
        <location evidence="3">Nucleus</location>
        <location evidence="3">PML body</location>
    </subcellularLocation>
</comment>
<dbReference type="Proteomes" id="UP000023152">
    <property type="component" value="Unassembled WGS sequence"/>
</dbReference>
<reference evidence="12 13" key="1">
    <citation type="journal article" date="2013" name="Curr. Biol.">
        <title>The Genome of the Foraminiferan Reticulomyxa filosa.</title>
        <authorList>
            <person name="Glockner G."/>
            <person name="Hulsmann N."/>
            <person name="Schleicher M."/>
            <person name="Noegel A.A."/>
            <person name="Eichinger L."/>
            <person name="Gallinger C."/>
            <person name="Pawlowski J."/>
            <person name="Sierra R."/>
            <person name="Euteneuer U."/>
            <person name="Pillet L."/>
            <person name="Moustafa A."/>
            <person name="Platzer M."/>
            <person name="Groth M."/>
            <person name="Szafranski K."/>
            <person name="Schliwa M."/>
        </authorList>
    </citation>
    <scope>NUCLEOTIDE SEQUENCE [LARGE SCALE GENOMIC DNA]</scope>
</reference>
<evidence type="ECO:0000259" key="11">
    <source>
        <dbReference type="Pfam" id="PF03372"/>
    </source>
</evidence>
<dbReference type="EMBL" id="ASPP01004713">
    <property type="protein sequence ID" value="ETO31775.1"/>
    <property type="molecule type" value="Genomic_DNA"/>
</dbReference>
<dbReference type="Pfam" id="PF03372">
    <property type="entry name" value="Exo_endo_phos"/>
    <property type="match status" value="1"/>
</dbReference>
<keyword evidence="7" id="KW-0378">Hydrolase</keyword>
<dbReference type="GO" id="GO:0070260">
    <property type="term" value="F:5'-tyrosyl-DNA phosphodiesterase activity"/>
    <property type="evidence" value="ECO:0007669"/>
    <property type="project" value="TreeGrafter"/>
</dbReference>
<dbReference type="InterPro" id="IPR051547">
    <property type="entry name" value="TDP2-like"/>
</dbReference>
<evidence type="ECO:0000313" key="13">
    <source>
        <dbReference type="Proteomes" id="UP000023152"/>
    </source>
</evidence>
<evidence type="ECO:0000256" key="1">
    <source>
        <dbReference type="ARBA" id="ARBA00001936"/>
    </source>
</evidence>
<evidence type="ECO:0000256" key="9">
    <source>
        <dbReference type="ARBA" id="ARBA00023204"/>
    </source>
</evidence>
<keyword evidence="4" id="KW-0540">Nuclease</keyword>
<evidence type="ECO:0000256" key="2">
    <source>
        <dbReference type="ARBA" id="ARBA00001946"/>
    </source>
</evidence>
<keyword evidence="8" id="KW-0460">Magnesium</keyword>
<evidence type="ECO:0000256" key="3">
    <source>
        <dbReference type="ARBA" id="ARBA00004322"/>
    </source>
</evidence>
<dbReference type="InterPro" id="IPR005135">
    <property type="entry name" value="Endo/exonuclease/phosphatase"/>
</dbReference>
<evidence type="ECO:0000256" key="8">
    <source>
        <dbReference type="ARBA" id="ARBA00022842"/>
    </source>
</evidence>
<dbReference type="GO" id="GO:0004518">
    <property type="term" value="F:nuclease activity"/>
    <property type="evidence" value="ECO:0007669"/>
    <property type="project" value="UniProtKB-KW"/>
</dbReference>
<keyword evidence="10" id="KW-0539">Nucleus</keyword>
<evidence type="ECO:0000256" key="4">
    <source>
        <dbReference type="ARBA" id="ARBA00022722"/>
    </source>
</evidence>
<evidence type="ECO:0000313" key="12">
    <source>
        <dbReference type="EMBL" id="ETO31775.1"/>
    </source>
</evidence>
<dbReference type="SUPFAM" id="SSF56219">
    <property type="entry name" value="DNase I-like"/>
    <property type="match status" value="1"/>
</dbReference>
<gene>
    <name evidence="12" type="ORF">RFI_05343</name>
</gene>
<feature type="domain" description="Endonuclease/exonuclease/phosphatase" evidence="11">
    <location>
        <begin position="74"/>
        <end position="243"/>
    </location>
</feature>
<dbReference type="InterPro" id="IPR036691">
    <property type="entry name" value="Endo/exonu/phosph_ase_sf"/>
</dbReference>
<evidence type="ECO:0000256" key="6">
    <source>
        <dbReference type="ARBA" id="ARBA00022763"/>
    </source>
</evidence>
<dbReference type="AlphaFoldDB" id="X6NZN7"/>
<comment type="cofactor">
    <cofactor evidence="1">
        <name>Mn(2+)</name>
        <dbReference type="ChEBI" id="CHEBI:29035"/>
    </cofactor>
</comment>
<accession>X6NZN7</accession>
<dbReference type="GO" id="GO:0006302">
    <property type="term" value="P:double-strand break repair"/>
    <property type="evidence" value="ECO:0007669"/>
    <property type="project" value="TreeGrafter"/>
</dbReference>
<sequence>MFKKQKPMYFSFALVSWVNKFKNMETSNGCSLCPHANGVNAKNGGGVERNKKKRARCLVCTRGDFRDFGIQTYYMSTTENMKGYGNVIFSRILLERVEIMDFEVTLMERKLTAVQFSLNDNSEKFLIGTVHLESLSNNFRVRKEQWNQLFACFHKKIDLKNPCHFLIMGDFNQCATEPELARSQAIRNGNNENNIKIEELELDKEWSDCWLVRNKNELQERPGYTMPPTDEFPAWRPDRILYRFDSTYSYHT</sequence>
<comment type="caution">
    <text evidence="12">The sequence shown here is derived from an EMBL/GenBank/DDBJ whole genome shotgun (WGS) entry which is preliminary data.</text>
</comment>
<dbReference type="GO" id="GO:0046872">
    <property type="term" value="F:metal ion binding"/>
    <property type="evidence" value="ECO:0007669"/>
    <property type="project" value="UniProtKB-KW"/>
</dbReference>
<keyword evidence="5" id="KW-0479">Metal-binding</keyword>
<dbReference type="PANTHER" id="PTHR15822:SF4">
    <property type="entry name" value="TYROSYL-DNA PHOSPHODIESTERASE 2"/>
    <property type="match status" value="1"/>
</dbReference>
<dbReference type="GO" id="GO:0005737">
    <property type="term" value="C:cytoplasm"/>
    <property type="evidence" value="ECO:0007669"/>
    <property type="project" value="TreeGrafter"/>
</dbReference>
<keyword evidence="13" id="KW-1185">Reference proteome</keyword>